<dbReference type="EMBL" id="NNAY01004150">
    <property type="protein sequence ID" value="OXU18290.1"/>
    <property type="molecule type" value="Genomic_DNA"/>
</dbReference>
<feature type="region of interest" description="Disordered" evidence="1">
    <location>
        <begin position="83"/>
        <end position="116"/>
    </location>
</feature>
<sequence length="164" mass="18588">MTGETDLKIEIQGAIFDLNARVSSVGAFLQEKYLFFQRIRPNETEANKVNTLVNLIKPSLRKTLRPVALVDFADLLSGSLQAERDEGEEMQYKPKISKPVSNDNRPAPQSSDKKTILPQCWHYPERHFHKDCAVYQAKRGSQSENWRKAADKPATDATDSIGRK</sequence>
<feature type="region of interest" description="Disordered" evidence="1">
    <location>
        <begin position="139"/>
        <end position="164"/>
    </location>
</feature>
<feature type="compositionally biased region" description="Basic and acidic residues" evidence="1">
    <location>
        <begin position="145"/>
        <end position="154"/>
    </location>
</feature>
<comment type="caution">
    <text evidence="2">The sequence shown here is derived from an EMBL/GenBank/DDBJ whole genome shotgun (WGS) entry which is preliminary data.</text>
</comment>
<proteinExistence type="predicted"/>
<organism evidence="2 3">
    <name type="scientific">Trichomalopsis sarcophagae</name>
    <dbReference type="NCBI Taxonomy" id="543379"/>
    <lineage>
        <taxon>Eukaryota</taxon>
        <taxon>Metazoa</taxon>
        <taxon>Ecdysozoa</taxon>
        <taxon>Arthropoda</taxon>
        <taxon>Hexapoda</taxon>
        <taxon>Insecta</taxon>
        <taxon>Pterygota</taxon>
        <taxon>Neoptera</taxon>
        <taxon>Endopterygota</taxon>
        <taxon>Hymenoptera</taxon>
        <taxon>Apocrita</taxon>
        <taxon>Proctotrupomorpha</taxon>
        <taxon>Chalcidoidea</taxon>
        <taxon>Pteromalidae</taxon>
        <taxon>Pteromalinae</taxon>
        <taxon>Trichomalopsis</taxon>
    </lineage>
</organism>
<feature type="compositionally biased region" description="Polar residues" evidence="1">
    <location>
        <begin position="99"/>
        <end position="110"/>
    </location>
</feature>
<evidence type="ECO:0000313" key="3">
    <source>
        <dbReference type="Proteomes" id="UP000215335"/>
    </source>
</evidence>
<keyword evidence="3" id="KW-1185">Reference proteome</keyword>
<feature type="compositionally biased region" description="Low complexity" evidence="1">
    <location>
        <begin position="155"/>
        <end position="164"/>
    </location>
</feature>
<name>A0A232EIV1_9HYME</name>
<evidence type="ECO:0000256" key="1">
    <source>
        <dbReference type="SAM" id="MobiDB-lite"/>
    </source>
</evidence>
<reference evidence="2 3" key="1">
    <citation type="journal article" date="2017" name="Curr. Biol.">
        <title>The Evolution of Venom by Co-option of Single-Copy Genes.</title>
        <authorList>
            <person name="Martinson E.O."/>
            <person name="Mrinalini"/>
            <person name="Kelkar Y.D."/>
            <person name="Chang C.H."/>
            <person name="Werren J.H."/>
        </authorList>
    </citation>
    <scope>NUCLEOTIDE SEQUENCE [LARGE SCALE GENOMIC DNA]</scope>
    <source>
        <strain evidence="2 3">Alberta</strain>
        <tissue evidence="2">Whole body</tissue>
    </source>
</reference>
<gene>
    <name evidence="2" type="ORF">TSAR_016323</name>
</gene>
<accession>A0A232EIV1</accession>
<dbReference type="Proteomes" id="UP000215335">
    <property type="component" value="Unassembled WGS sequence"/>
</dbReference>
<protein>
    <submittedName>
        <fullName evidence="2">Uncharacterized protein</fullName>
    </submittedName>
</protein>
<evidence type="ECO:0000313" key="2">
    <source>
        <dbReference type="EMBL" id="OXU18290.1"/>
    </source>
</evidence>
<dbReference type="AlphaFoldDB" id="A0A232EIV1"/>